<protein>
    <submittedName>
        <fullName evidence="1">Uncharacterized protein</fullName>
    </submittedName>
</protein>
<proteinExistence type="predicted"/>
<evidence type="ECO:0000313" key="1">
    <source>
        <dbReference type="EMBL" id="ERT67348.1"/>
    </source>
</evidence>
<name>U7V977_9MICC</name>
<accession>U7V977</accession>
<dbReference type="Proteomes" id="UP000017174">
    <property type="component" value="Unassembled WGS sequence"/>
</dbReference>
<gene>
    <name evidence="1" type="ORF">HMPREF0742_00253</name>
</gene>
<dbReference type="AlphaFoldDB" id="U7V977"/>
<evidence type="ECO:0000313" key="2">
    <source>
        <dbReference type="Proteomes" id="UP000017174"/>
    </source>
</evidence>
<sequence length="46" mass="4874">MFGQALNAICCSPEGELTLAQFLGNSLCTSWNPPGIDAVFDQSNVL</sequence>
<reference evidence="1 2" key="1">
    <citation type="submission" date="2013-08" db="EMBL/GenBank/DDBJ databases">
        <authorList>
            <person name="Weinstock G."/>
            <person name="Sodergren E."/>
            <person name="Wylie T."/>
            <person name="Fulton L."/>
            <person name="Fulton R."/>
            <person name="Fronick C."/>
            <person name="O'Laughlin M."/>
            <person name="Godfrey J."/>
            <person name="Miner T."/>
            <person name="Herter B."/>
            <person name="Appelbaum E."/>
            <person name="Cordes M."/>
            <person name="Lek S."/>
            <person name="Wollam A."/>
            <person name="Pepin K.H."/>
            <person name="Palsikar V.B."/>
            <person name="Mitreva M."/>
            <person name="Wilson R.K."/>
        </authorList>
    </citation>
    <scope>NUCLEOTIDE SEQUENCE [LARGE SCALE GENOMIC DNA]</scope>
    <source>
        <strain evidence="1 2">F0184</strain>
    </source>
</reference>
<comment type="caution">
    <text evidence="1">The sequence shown here is derived from an EMBL/GenBank/DDBJ whole genome shotgun (WGS) entry which is preliminary data.</text>
</comment>
<organism evidence="1 2">
    <name type="scientific">Rothia aeria F0184</name>
    <dbReference type="NCBI Taxonomy" id="888019"/>
    <lineage>
        <taxon>Bacteria</taxon>
        <taxon>Bacillati</taxon>
        <taxon>Actinomycetota</taxon>
        <taxon>Actinomycetes</taxon>
        <taxon>Micrococcales</taxon>
        <taxon>Micrococcaceae</taxon>
        <taxon>Rothia</taxon>
    </lineage>
</organism>
<dbReference type="EMBL" id="AXZG01000010">
    <property type="protein sequence ID" value="ERT67348.1"/>
    <property type="molecule type" value="Genomic_DNA"/>
</dbReference>
<dbReference type="HOGENOM" id="CLU_3188553_0_0_11"/>